<dbReference type="Proteomes" id="UP001474181">
    <property type="component" value="Unassembled WGS sequence"/>
</dbReference>
<name>A0ABV1WPL5_9ACTN</name>
<dbReference type="GO" id="GO:0016787">
    <property type="term" value="F:hydrolase activity"/>
    <property type="evidence" value="ECO:0007669"/>
    <property type="project" value="UniProtKB-KW"/>
</dbReference>
<evidence type="ECO:0000256" key="1">
    <source>
        <dbReference type="ARBA" id="ARBA00010552"/>
    </source>
</evidence>
<dbReference type="InterPro" id="IPR035959">
    <property type="entry name" value="RutC-like_sf"/>
</dbReference>
<accession>A0ABV1WPL5</accession>
<keyword evidence="3" id="KW-1185">Reference proteome</keyword>
<dbReference type="InterPro" id="IPR006175">
    <property type="entry name" value="YjgF/YER057c/UK114"/>
</dbReference>
<dbReference type="Pfam" id="PF01042">
    <property type="entry name" value="Ribonuc_L-PSP"/>
    <property type="match status" value="1"/>
</dbReference>
<comment type="caution">
    <text evidence="2">The sequence shown here is derived from an EMBL/GenBank/DDBJ whole genome shotgun (WGS) entry which is preliminary data.</text>
</comment>
<evidence type="ECO:0000313" key="3">
    <source>
        <dbReference type="Proteomes" id="UP001474181"/>
    </source>
</evidence>
<reference evidence="2 3" key="1">
    <citation type="submission" date="2024-06" db="EMBL/GenBank/DDBJ databases">
        <title>The Natural Products Discovery Center: Release of the First 8490 Sequenced Strains for Exploring Actinobacteria Biosynthetic Diversity.</title>
        <authorList>
            <person name="Kalkreuter E."/>
            <person name="Kautsar S.A."/>
            <person name="Yang D."/>
            <person name="Bader C.D."/>
            <person name="Teijaro C.N."/>
            <person name="Fluegel L."/>
            <person name="Davis C.M."/>
            <person name="Simpson J.R."/>
            <person name="Lauterbach L."/>
            <person name="Steele A.D."/>
            <person name="Gui C."/>
            <person name="Meng S."/>
            <person name="Li G."/>
            <person name="Viehrig K."/>
            <person name="Ye F."/>
            <person name="Su P."/>
            <person name="Kiefer A.F."/>
            <person name="Nichols A."/>
            <person name="Cepeda A.J."/>
            <person name="Yan W."/>
            <person name="Fan B."/>
            <person name="Jiang Y."/>
            <person name="Adhikari A."/>
            <person name="Zheng C.-J."/>
            <person name="Schuster L."/>
            <person name="Cowan T.M."/>
            <person name="Smanski M.J."/>
            <person name="Chevrette M.G."/>
            <person name="De Carvalho L.P.S."/>
            <person name="Shen B."/>
        </authorList>
    </citation>
    <scope>NUCLEOTIDE SEQUENCE [LARGE SCALE GENOMIC DNA]</scope>
    <source>
        <strain evidence="2 3">NPDC000234</strain>
    </source>
</reference>
<dbReference type="PANTHER" id="PTHR11803:SF58">
    <property type="entry name" value="PROTEIN HMF1-RELATED"/>
    <property type="match status" value="1"/>
</dbReference>
<dbReference type="Gene3D" id="3.30.1330.40">
    <property type="entry name" value="RutC-like"/>
    <property type="match status" value="1"/>
</dbReference>
<keyword evidence="2" id="KW-0378">Hydrolase</keyword>
<sequence>MSVQRVNPDALTPPVQGLYSHAVTGTGTRFIAIAGQIALDKDGNLVGPGDHEAQAEQAFRNFRVALEAAGATPDDLIKNTIHVVGHRPELIEPIFAAGSRAFDGKWPVSASTFLGVQTLGMPEWLIEVDGFAVLP</sequence>
<gene>
    <name evidence="2" type="ORF">ABT404_02430</name>
</gene>
<dbReference type="EC" id="3.5.-.-" evidence="2"/>
<dbReference type="RefSeq" id="WP_350776620.1">
    <property type="nucleotide sequence ID" value="NZ_JBEPEK010000009.1"/>
</dbReference>
<comment type="similarity">
    <text evidence="1">Belongs to the RutC family.</text>
</comment>
<evidence type="ECO:0000313" key="2">
    <source>
        <dbReference type="EMBL" id="MER7178348.1"/>
    </source>
</evidence>
<dbReference type="SUPFAM" id="SSF55298">
    <property type="entry name" value="YjgF-like"/>
    <property type="match status" value="1"/>
</dbReference>
<dbReference type="EMBL" id="JBEPEK010000009">
    <property type="protein sequence ID" value="MER7178348.1"/>
    <property type="molecule type" value="Genomic_DNA"/>
</dbReference>
<proteinExistence type="inferred from homology"/>
<dbReference type="PANTHER" id="PTHR11803">
    <property type="entry name" value="2-IMINOBUTANOATE/2-IMINOPROPANOATE DEAMINASE RIDA"/>
    <property type="match status" value="1"/>
</dbReference>
<dbReference type="CDD" id="cd00448">
    <property type="entry name" value="YjgF_YER057c_UK114_family"/>
    <property type="match status" value="1"/>
</dbReference>
<organism evidence="2 3">
    <name type="scientific">Streptomyces hyaluromycini</name>
    <dbReference type="NCBI Taxonomy" id="1377993"/>
    <lineage>
        <taxon>Bacteria</taxon>
        <taxon>Bacillati</taxon>
        <taxon>Actinomycetota</taxon>
        <taxon>Actinomycetes</taxon>
        <taxon>Kitasatosporales</taxon>
        <taxon>Streptomycetaceae</taxon>
        <taxon>Streptomyces</taxon>
    </lineage>
</organism>
<protein>
    <submittedName>
        <fullName evidence="2">RidA family protein</fullName>
        <ecNumber evidence="2">3.5.-.-</ecNumber>
    </submittedName>
</protein>